<dbReference type="InterPro" id="IPR025506">
    <property type="entry name" value="Abi_alpha"/>
</dbReference>
<evidence type="ECO:0000313" key="2">
    <source>
        <dbReference type="Proteomes" id="UP000676649"/>
    </source>
</evidence>
<protein>
    <submittedName>
        <fullName evidence="1">DUF4393 domain-containing protein</fullName>
    </submittedName>
</protein>
<dbReference type="RefSeq" id="WP_215582413.1">
    <property type="nucleotide sequence ID" value="NZ_CP073754.1"/>
</dbReference>
<organism evidence="1 2">
    <name type="scientific">Methylomonas paludis</name>
    <dbReference type="NCBI Taxonomy" id="1173101"/>
    <lineage>
        <taxon>Bacteria</taxon>
        <taxon>Pseudomonadati</taxon>
        <taxon>Pseudomonadota</taxon>
        <taxon>Gammaproteobacteria</taxon>
        <taxon>Methylococcales</taxon>
        <taxon>Methylococcaceae</taxon>
        <taxon>Methylomonas</taxon>
    </lineage>
</organism>
<dbReference type="KEGG" id="mpad:KEF85_16680"/>
<dbReference type="Proteomes" id="UP000676649">
    <property type="component" value="Chromosome"/>
</dbReference>
<dbReference type="EMBL" id="CP073754">
    <property type="protein sequence ID" value="QWF70913.1"/>
    <property type="molecule type" value="Genomic_DNA"/>
</dbReference>
<proteinExistence type="predicted"/>
<reference evidence="1" key="1">
    <citation type="submission" date="2021-04" db="EMBL/GenBank/DDBJ databases">
        <title>Draft genome sequence data of methanotrophic Methylovulum sp. strain S1L and Methylomonas sp. strain S2AM isolated from boreal lake water columns.</title>
        <authorList>
            <person name="Rissanen A.J."/>
            <person name="Mangayil R."/>
            <person name="Svenning M.M."/>
            <person name="Khanongnuch R."/>
        </authorList>
    </citation>
    <scope>NUCLEOTIDE SEQUENCE</scope>
    <source>
        <strain evidence="1">S2AM</strain>
    </source>
</reference>
<accession>A0A975MN39</accession>
<name>A0A975MN39_9GAMM</name>
<dbReference type="Pfam" id="PF14337">
    <property type="entry name" value="Abi_alpha"/>
    <property type="match status" value="1"/>
</dbReference>
<gene>
    <name evidence="1" type="ORF">KEF85_16680</name>
</gene>
<keyword evidence="2" id="KW-1185">Reference proteome</keyword>
<dbReference type="AlphaFoldDB" id="A0A975MN39"/>
<evidence type="ECO:0000313" key="1">
    <source>
        <dbReference type="EMBL" id="QWF70913.1"/>
    </source>
</evidence>
<sequence length="204" mass="22732">MSEENSIIPISDAQSEAIKEIVGAVRDGGGYLTEILGDLPKDLVGLIGDKIKIYRATRLQKLWDDAKHHLGIQQPETPCLKLALPIFTEAVDESREELQDLWARLLAASMHLEKSKRFRLAFIETAKKLDPLDVRVLLEIKLNPHNTFQVGSEAGKLAQHLGVGFDEVKISLDNLEECKILSQIGSIDKGLSSYGKEFLRAVEF</sequence>